<dbReference type="AlphaFoldDB" id="A0A0F9JIJ1"/>
<gene>
    <name evidence="1" type="ORF">LCGC14_1448320</name>
</gene>
<comment type="caution">
    <text evidence="1">The sequence shown here is derived from an EMBL/GenBank/DDBJ whole genome shotgun (WGS) entry which is preliminary data.</text>
</comment>
<reference evidence="1" key="1">
    <citation type="journal article" date="2015" name="Nature">
        <title>Complex archaea that bridge the gap between prokaryotes and eukaryotes.</title>
        <authorList>
            <person name="Spang A."/>
            <person name="Saw J.H."/>
            <person name="Jorgensen S.L."/>
            <person name="Zaremba-Niedzwiedzka K."/>
            <person name="Martijn J."/>
            <person name="Lind A.E."/>
            <person name="van Eijk R."/>
            <person name="Schleper C."/>
            <person name="Guy L."/>
            <person name="Ettema T.J."/>
        </authorList>
    </citation>
    <scope>NUCLEOTIDE SEQUENCE</scope>
</reference>
<dbReference type="EMBL" id="LAZR01009948">
    <property type="protein sequence ID" value="KKM69684.1"/>
    <property type="molecule type" value="Genomic_DNA"/>
</dbReference>
<name>A0A0F9JIJ1_9ZZZZ</name>
<evidence type="ECO:0000313" key="1">
    <source>
        <dbReference type="EMBL" id="KKM69684.1"/>
    </source>
</evidence>
<proteinExistence type="predicted"/>
<sequence length="125" mass="14868">MTQKLEEETMRHKPYTDTGIKRVPCFRCGNPSFHQWQVCSLNNEYKGLCSDCDIELNRLVLNFMGIPAKEIACLMDEYEHFARGLRLKTLKMPFVIYERPAEISSRRRAIQAILWNRKRPLRLHR</sequence>
<protein>
    <submittedName>
        <fullName evidence="1">Uncharacterized protein</fullName>
    </submittedName>
</protein>
<accession>A0A0F9JIJ1</accession>
<organism evidence="1">
    <name type="scientific">marine sediment metagenome</name>
    <dbReference type="NCBI Taxonomy" id="412755"/>
    <lineage>
        <taxon>unclassified sequences</taxon>
        <taxon>metagenomes</taxon>
        <taxon>ecological metagenomes</taxon>
    </lineage>
</organism>